<keyword evidence="7 10" id="KW-0443">Lipid metabolism</keyword>
<dbReference type="EC" id="1.2.1.84" evidence="10"/>
<dbReference type="InterPro" id="IPR033640">
    <property type="entry name" value="FAR_C"/>
</dbReference>
<evidence type="ECO:0000256" key="5">
    <source>
        <dbReference type="ARBA" id="ARBA00022857"/>
    </source>
</evidence>
<evidence type="ECO:0000256" key="9">
    <source>
        <dbReference type="ARBA" id="ARBA00052530"/>
    </source>
</evidence>
<dbReference type="PANTHER" id="PTHR11011">
    <property type="entry name" value="MALE STERILITY PROTEIN 2-RELATED"/>
    <property type="match status" value="1"/>
</dbReference>
<evidence type="ECO:0000256" key="2">
    <source>
        <dbReference type="ARBA" id="ARBA00005928"/>
    </source>
</evidence>
<dbReference type="GO" id="GO:0016020">
    <property type="term" value="C:membrane"/>
    <property type="evidence" value="ECO:0007669"/>
    <property type="project" value="UniProtKB-SubCell"/>
</dbReference>
<comment type="catalytic activity">
    <reaction evidence="9 10">
        <text>a long-chain fatty acyl-CoA + 2 NADPH + 2 H(+) = a long-chain primary fatty alcohol + 2 NADP(+) + CoA</text>
        <dbReference type="Rhea" id="RHEA:52716"/>
        <dbReference type="ChEBI" id="CHEBI:15378"/>
        <dbReference type="ChEBI" id="CHEBI:57287"/>
        <dbReference type="ChEBI" id="CHEBI:57783"/>
        <dbReference type="ChEBI" id="CHEBI:58349"/>
        <dbReference type="ChEBI" id="CHEBI:77396"/>
        <dbReference type="ChEBI" id="CHEBI:83139"/>
        <dbReference type="EC" id="1.2.1.84"/>
    </reaction>
</comment>
<dbReference type="PANTHER" id="PTHR11011:SF116">
    <property type="entry name" value="FATTY ACYL-COA REDUCTASE CG5065-RELATED"/>
    <property type="match status" value="1"/>
</dbReference>
<proteinExistence type="evidence at transcript level"/>
<evidence type="ECO:0000256" key="8">
    <source>
        <dbReference type="ARBA" id="ARBA00023136"/>
    </source>
</evidence>
<evidence type="ECO:0000313" key="13">
    <source>
        <dbReference type="EMBL" id="QLI62002.1"/>
    </source>
</evidence>
<keyword evidence="6" id="KW-1133">Transmembrane helix</keyword>
<dbReference type="Gene3D" id="3.40.50.720">
    <property type="entry name" value="NAD(P)-binding Rossmann-like Domain"/>
    <property type="match status" value="1"/>
</dbReference>
<protein>
    <recommendedName>
        <fullName evidence="10">Fatty acyl-CoA reductase</fullName>
        <ecNumber evidence="10">1.2.1.84</ecNumber>
    </recommendedName>
</protein>
<dbReference type="SUPFAM" id="SSF51735">
    <property type="entry name" value="NAD(P)-binding Rossmann-fold domains"/>
    <property type="match status" value="1"/>
</dbReference>
<organism evidence="13">
    <name type="scientific">Streltzoviella insularis</name>
    <dbReference type="NCBI Taxonomy" id="1206366"/>
    <lineage>
        <taxon>Eukaryota</taxon>
        <taxon>Metazoa</taxon>
        <taxon>Ecdysozoa</taxon>
        <taxon>Arthropoda</taxon>
        <taxon>Hexapoda</taxon>
        <taxon>Insecta</taxon>
        <taxon>Pterygota</taxon>
        <taxon>Neoptera</taxon>
        <taxon>Endopterygota</taxon>
        <taxon>Lepidoptera</taxon>
        <taxon>Glossata</taxon>
        <taxon>Ditrysia</taxon>
        <taxon>Cossoidea</taxon>
        <taxon>Cossidae</taxon>
        <taxon>Cossinae</taxon>
        <taxon>Streltzoviella</taxon>
    </lineage>
</organism>
<dbReference type="Pfam" id="PF03015">
    <property type="entry name" value="Sterile"/>
    <property type="match status" value="1"/>
</dbReference>
<comment type="subcellular location">
    <subcellularLocation>
        <location evidence="1">Membrane</location>
        <topology evidence="1">Multi-pass membrane protein</topology>
    </subcellularLocation>
</comment>
<evidence type="ECO:0000256" key="10">
    <source>
        <dbReference type="RuleBase" id="RU363097"/>
    </source>
</evidence>
<comment type="similarity">
    <text evidence="2 10">Belongs to the fatty acyl-CoA reductase family.</text>
</comment>
<dbReference type="EMBL" id="MT318088">
    <property type="protein sequence ID" value="QLI62002.1"/>
    <property type="molecule type" value="mRNA"/>
</dbReference>
<feature type="domain" description="Thioester reductase (TE)" evidence="12">
    <location>
        <begin position="23"/>
        <end position="291"/>
    </location>
</feature>
<reference evidence="13" key="2">
    <citation type="submission" date="2020-04" db="EMBL/GenBank/DDBJ databases">
        <authorList>
            <person name="Yang Y."/>
        </authorList>
    </citation>
    <scope>NUCLEOTIDE SEQUENCE</scope>
</reference>
<keyword evidence="5 10" id="KW-0521">NADP</keyword>
<dbReference type="FunFam" id="3.40.50.720:FF:000143">
    <property type="entry name" value="Fatty acyl-CoA reductase"/>
    <property type="match status" value="1"/>
</dbReference>
<comment type="function">
    <text evidence="10">Catalyzes the reduction of fatty acyl-CoA to fatty alcohols.</text>
</comment>
<sequence length="529" mass="59749">MVARVMSSGPQIPQFYAGRSILITGGTGFMGKVLVERILATCPDVGRLFLLMRPKKNSSPEVRLLQLKQSQVFDVIRQNNPKQLDKIVTIAGDVEQPGLGLNSGALQLLQEVSVVFHAAATLKFDEELKKAVDMNLRSVVALLEMCDKLPHIEAFVHVSTAYSNADQDVVEERVYPAPTDMAQLLALADAAPADLLKLITPKYIAPKPNTYTYTKAMAESAVNRYPGRGYPVAIFRPTIVVSSLRYPFPGWVENLNGPSGVVVGAGKGMLHVFCCRESARADLLPVDIAIDTLIAVAWEIATDRPLEAVVYNCSTGENPITWHRFETTLWRAMREYPMDAPLWYPSGTTFENRYVLKTYEFLLQTAPLHLAEYVARLLRIKKRLSLIIASQKLSAMNDVLTFFSLREWQFKNERVRKLRARLSPQDAAIYNLDPNTIEWDEHCYNFVRGTRKYLLKEKDQDLEAAKRHVHRMYILHNAVKLISSILLLRVVLQNKFARKFVYGTLRLLLSLFSALFARLTPSALQKLKI</sequence>
<evidence type="ECO:0000256" key="3">
    <source>
        <dbReference type="ARBA" id="ARBA00022516"/>
    </source>
</evidence>
<dbReference type="AlphaFoldDB" id="A0A7D5YJV0"/>
<reference evidence="13" key="1">
    <citation type="journal article" date="2020" name="PLoS ONE">
        <title>Identification of putative Type-I sex pheromone biosynthesis-related genes expressed in the female pheromone gland of Streltzoviella insularis.</title>
        <authorList>
            <person name="Yang Y"/>
            <person name="Tao J Zong.S."/>
        </authorList>
    </citation>
    <scope>NUCLEOTIDE SEQUENCE</scope>
</reference>
<dbReference type="GO" id="GO:0035336">
    <property type="term" value="P:long-chain fatty-acyl-CoA metabolic process"/>
    <property type="evidence" value="ECO:0007669"/>
    <property type="project" value="TreeGrafter"/>
</dbReference>
<evidence type="ECO:0000259" key="12">
    <source>
        <dbReference type="Pfam" id="PF07993"/>
    </source>
</evidence>
<dbReference type="InterPro" id="IPR013120">
    <property type="entry name" value="FAR_NAD-bd"/>
</dbReference>
<evidence type="ECO:0000256" key="4">
    <source>
        <dbReference type="ARBA" id="ARBA00022692"/>
    </source>
</evidence>
<evidence type="ECO:0000256" key="1">
    <source>
        <dbReference type="ARBA" id="ARBA00004141"/>
    </source>
</evidence>
<dbReference type="InterPro" id="IPR036291">
    <property type="entry name" value="NAD(P)-bd_dom_sf"/>
</dbReference>
<keyword evidence="10" id="KW-0560">Oxidoreductase</keyword>
<accession>A0A7D5YJV0</accession>
<evidence type="ECO:0000256" key="7">
    <source>
        <dbReference type="ARBA" id="ARBA00023098"/>
    </source>
</evidence>
<dbReference type="CDD" id="cd09071">
    <property type="entry name" value="FAR_C"/>
    <property type="match status" value="1"/>
</dbReference>
<keyword evidence="4" id="KW-0812">Transmembrane</keyword>
<dbReference type="Pfam" id="PF07993">
    <property type="entry name" value="NAD_binding_4"/>
    <property type="match status" value="1"/>
</dbReference>
<dbReference type="CDD" id="cd05236">
    <property type="entry name" value="FAR-N_SDR_e"/>
    <property type="match status" value="1"/>
</dbReference>
<dbReference type="InterPro" id="IPR026055">
    <property type="entry name" value="FAR"/>
</dbReference>
<dbReference type="GO" id="GO:0080019">
    <property type="term" value="F:alcohol-forming very long-chain fatty acyl-CoA reductase activity"/>
    <property type="evidence" value="ECO:0007669"/>
    <property type="project" value="InterPro"/>
</dbReference>
<feature type="domain" description="Fatty acyl-CoA reductase C-terminal" evidence="11">
    <location>
        <begin position="364"/>
        <end position="457"/>
    </location>
</feature>
<evidence type="ECO:0000256" key="6">
    <source>
        <dbReference type="ARBA" id="ARBA00022989"/>
    </source>
</evidence>
<name>A0A7D5YJV0_9NEOP</name>
<dbReference type="GO" id="GO:0005777">
    <property type="term" value="C:peroxisome"/>
    <property type="evidence" value="ECO:0007669"/>
    <property type="project" value="TreeGrafter"/>
</dbReference>
<dbReference type="GO" id="GO:0102965">
    <property type="term" value="F:alcohol-forming long-chain fatty acyl-CoA reductase activity"/>
    <property type="evidence" value="ECO:0007669"/>
    <property type="project" value="UniProtKB-EC"/>
</dbReference>
<keyword evidence="8" id="KW-0472">Membrane</keyword>
<evidence type="ECO:0000259" key="11">
    <source>
        <dbReference type="Pfam" id="PF03015"/>
    </source>
</evidence>
<keyword evidence="3 10" id="KW-0444">Lipid biosynthesis</keyword>